<evidence type="ECO:0008006" key="3">
    <source>
        <dbReference type="Google" id="ProtNLM"/>
    </source>
</evidence>
<protein>
    <recommendedName>
        <fullName evidence="3">RNA polymerase III subunit C3</fullName>
    </recommendedName>
</protein>
<dbReference type="OrthoDB" id="10060054at2759"/>
<name>A0A1D1VCK9_RAMVA</name>
<sequence>MTAKEIAFIAMLMEERFGAGHAQVSRLLLETGLMPVTAVYRRCRRMNPKIKDKVLEQILHTFFEHGLLLAQTFPDLAEDGPYISFDLHHAFLTMAEPVMCYAVEELLGDDAARVLCLVLGLGMPKAEKVFALLAQKESWTRDNAEKVIIKLLKTKVLSALDCFMKYDDDERKMEVEMVARKNYWSKLGLMVNRNRLMVAALLYMTQSKVENEPALSSYGSDVYLGLCRASLFTPLRTDYLCDDLFLPVTADDVLRNIEHNVEEMNIGIVRQNLDGIVAMVDGFLQTVDDGYAIRGPKLLGMWAESILYEQLKAEFPQVGLARVTMQFLLRHPRPYVQAKAVEMDLCSSTHALRYAVNELARCGFVDLMGTSQAASFEPGRMELFLHVNLPRLYRQKILPSQLQTLFRNHYLKSTLKKSQENVPPSECDEKHCRMELSFADSLLFSLMYIKACGAITDEKSSSEAYSLLEFFSRNTIPEAEQ</sequence>
<dbReference type="AlphaFoldDB" id="A0A1D1VCK9"/>
<accession>A0A1D1VCK9</accession>
<keyword evidence="2" id="KW-1185">Reference proteome</keyword>
<dbReference type="Proteomes" id="UP000186922">
    <property type="component" value="Unassembled WGS sequence"/>
</dbReference>
<dbReference type="EMBL" id="BDGG01000004">
    <property type="protein sequence ID" value="GAU97812.1"/>
    <property type="molecule type" value="Genomic_DNA"/>
</dbReference>
<evidence type="ECO:0000313" key="1">
    <source>
        <dbReference type="EMBL" id="GAU97812.1"/>
    </source>
</evidence>
<gene>
    <name evidence="1" type="primary">RvY_09043-1</name>
    <name evidence="1" type="synonym">RvY_09043.1</name>
    <name evidence="1" type="ORF">RvY_09043</name>
</gene>
<comment type="caution">
    <text evidence="1">The sequence shown here is derived from an EMBL/GenBank/DDBJ whole genome shotgun (WGS) entry which is preliminary data.</text>
</comment>
<organism evidence="1 2">
    <name type="scientific">Ramazzottius varieornatus</name>
    <name type="common">Water bear</name>
    <name type="synonym">Tardigrade</name>
    <dbReference type="NCBI Taxonomy" id="947166"/>
    <lineage>
        <taxon>Eukaryota</taxon>
        <taxon>Metazoa</taxon>
        <taxon>Ecdysozoa</taxon>
        <taxon>Tardigrada</taxon>
        <taxon>Eutardigrada</taxon>
        <taxon>Parachela</taxon>
        <taxon>Hypsibioidea</taxon>
        <taxon>Ramazzottiidae</taxon>
        <taxon>Ramazzottius</taxon>
    </lineage>
</organism>
<reference evidence="1 2" key="1">
    <citation type="journal article" date="2016" name="Nat. Commun.">
        <title>Extremotolerant tardigrade genome and improved radiotolerance of human cultured cells by tardigrade-unique protein.</title>
        <authorList>
            <person name="Hashimoto T."/>
            <person name="Horikawa D.D."/>
            <person name="Saito Y."/>
            <person name="Kuwahara H."/>
            <person name="Kozuka-Hata H."/>
            <person name="Shin-I T."/>
            <person name="Minakuchi Y."/>
            <person name="Ohishi K."/>
            <person name="Motoyama A."/>
            <person name="Aizu T."/>
            <person name="Enomoto A."/>
            <person name="Kondo K."/>
            <person name="Tanaka S."/>
            <person name="Hara Y."/>
            <person name="Koshikawa S."/>
            <person name="Sagara H."/>
            <person name="Miura T."/>
            <person name="Yokobori S."/>
            <person name="Miyagawa K."/>
            <person name="Suzuki Y."/>
            <person name="Kubo T."/>
            <person name="Oyama M."/>
            <person name="Kohara Y."/>
            <person name="Fujiyama A."/>
            <person name="Arakawa K."/>
            <person name="Katayama T."/>
            <person name="Toyoda A."/>
            <person name="Kunieda T."/>
        </authorList>
    </citation>
    <scope>NUCLEOTIDE SEQUENCE [LARGE SCALE GENOMIC DNA]</scope>
    <source>
        <strain evidence="1 2">YOKOZUNA-1</strain>
    </source>
</reference>
<proteinExistence type="predicted"/>
<evidence type="ECO:0000313" key="2">
    <source>
        <dbReference type="Proteomes" id="UP000186922"/>
    </source>
</evidence>